<evidence type="ECO:0000256" key="1">
    <source>
        <dbReference type="ARBA" id="ARBA00022460"/>
    </source>
</evidence>
<dbReference type="EMBL" id="BT078464">
    <property type="protein sequence ID" value="ACO12888.1"/>
    <property type="molecule type" value="mRNA"/>
</dbReference>
<protein>
    <submittedName>
        <fullName evidence="5">Cuticle protein 19</fullName>
    </submittedName>
    <submittedName>
        <fullName evidence="7">Putative LOC100678527 [Nasonia vitripennis]</fullName>
    </submittedName>
</protein>
<dbReference type="PANTHER" id="PTHR12236:SF79">
    <property type="entry name" value="CUTICULAR PROTEIN 50CB-RELATED"/>
    <property type="match status" value="1"/>
</dbReference>
<feature type="chain" id="PRO_5013520340" evidence="4">
    <location>
        <begin position="21"/>
        <end position="151"/>
    </location>
</feature>
<dbReference type="GO" id="GO:0042302">
    <property type="term" value="F:structural constituent of cuticle"/>
    <property type="evidence" value="ECO:0007669"/>
    <property type="project" value="UniProtKB-UniRule"/>
</dbReference>
<evidence type="ECO:0000313" key="7">
    <source>
        <dbReference type="EMBL" id="CDW38354.1"/>
    </source>
</evidence>
<dbReference type="OrthoDB" id="6371976at2759"/>
<reference evidence="6" key="2">
    <citation type="submission" date="2010-03" db="EMBL/GenBank/DDBJ databases">
        <title>Atlantic Lepeophtheirus salmonis ESTs and full-length cDNAs.</title>
        <authorList>
            <person name="Yasuike M."/>
            <person name="von Schalburg K."/>
            <person name="Cooper G."/>
            <person name="Leong J."/>
            <person name="Nilsen F."/>
            <person name="Jones S.R.M."/>
            <person name="Koop B.F."/>
        </authorList>
    </citation>
    <scope>NUCLEOTIDE SEQUENCE</scope>
    <source>
        <strain evidence="6">Atlantic form</strain>
        <tissue evidence="6">Mixed tissue</tissue>
    </source>
</reference>
<dbReference type="EMBL" id="BT120631">
    <property type="protein sequence ID" value="ADD24271.1"/>
    <property type="molecule type" value="mRNA"/>
</dbReference>
<proteinExistence type="evidence at transcript level"/>
<accession>C1BV35</accession>
<feature type="compositionally biased region" description="Polar residues" evidence="3">
    <location>
        <begin position="139"/>
        <end position="151"/>
    </location>
</feature>
<evidence type="ECO:0000256" key="2">
    <source>
        <dbReference type="PROSITE-ProRule" id="PRU00497"/>
    </source>
</evidence>
<dbReference type="AlphaFoldDB" id="C1BV35"/>
<dbReference type="InterPro" id="IPR000618">
    <property type="entry name" value="Insect_cuticle"/>
</dbReference>
<reference evidence="5" key="1">
    <citation type="submission" date="2009-06" db="EMBL/GenBank/DDBJ databases">
        <title>Lepeophtheirus salmonis ESTs and full-length cDNAs.</title>
        <authorList>
            <person name="Yasuike M."/>
            <person name="von Schalburg K."/>
            <person name="Cooper G."/>
            <person name="Leong J."/>
            <person name="Jones S.R.M."/>
            <person name="Koop B.F."/>
        </authorList>
    </citation>
    <scope>NUCLEOTIDE SEQUENCE</scope>
    <source>
        <strain evidence="5">Pacific form</strain>
        <tissue evidence="5">Whole</tissue>
    </source>
</reference>
<dbReference type="PANTHER" id="PTHR12236">
    <property type="entry name" value="STRUCTURAL CONTITUENT OF CUTICLE"/>
    <property type="match status" value="1"/>
</dbReference>
<dbReference type="GO" id="GO:0005615">
    <property type="term" value="C:extracellular space"/>
    <property type="evidence" value="ECO:0007669"/>
    <property type="project" value="TreeGrafter"/>
</dbReference>
<feature type="signal peptide" evidence="4">
    <location>
        <begin position="1"/>
        <end position="20"/>
    </location>
</feature>
<dbReference type="InterPro" id="IPR031311">
    <property type="entry name" value="CHIT_BIND_RR_consensus"/>
</dbReference>
<dbReference type="PROSITE" id="PS00233">
    <property type="entry name" value="CHIT_BIND_RR_1"/>
    <property type="match status" value="1"/>
</dbReference>
<dbReference type="EMBL" id="BT121625">
    <property type="protein sequence ID" value="ADD38555.1"/>
    <property type="molecule type" value="mRNA"/>
</dbReference>
<evidence type="ECO:0000256" key="4">
    <source>
        <dbReference type="SAM" id="SignalP"/>
    </source>
</evidence>
<evidence type="ECO:0000313" key="6">
    <source>
        <dbReference type="EMBL" id="ADD38555.1"/>
    </source>
</evidence>
<feature type="region of interest" description="Disordered" evidence="3">
    <location>
        <begin position="120"/>
        <end position="151"/>
    </location>
</feature>
<evidence type="ECO:0000256" key="3">
    <source>
        <dbReference type="SAM" id="MobiDB-lite"/>
    </source>
</evidence>
<reference evidence="7" key="3">
    <citation type="submission" date="2014-05" db="EMBL/GenBank/DDBJ databases">
        <authorList>
            <person name="Chronopoulou M."/>
        </authorList>
    </citation>
    <scope>NUCLEOTIDE SEQUENCE</scope>
    <source>
        <tissue evidence="7">Whole organism</tissue>
    </source>
</reference>
<dbReference type="Pfam" id="PF00379">
    <property type="entry name" value="Chitin_bind_4"/>
    <property type="match status" value="1"/>
</dbReference>
<dbReference type="InterPro" id="IPR051217">
    <property type="entry name" value="Insect_Cuticle_Struc_Prot"/>
</dbReference>
<evidence type="ECO:0000313" key="5">
    <source>
        <dbReference type="EMBL" id="ACO12888.1"/>
    </source>
</evidence>
<organism evidence="5">
    <name type="scientific">Lepeophtheirus salmonis</name>
    <name type="common">Salmon louse</name>
    <name type="synonym">Caligus salmonis</name>
    <dbReference type="NCBI Taxonomy" id="72036"/>
    <lineage>
        <taxon>Eukaryota</taxon>
        <taxon>Metazoa</taxon>
        <taxon>Ecdysozoa</taxon>
        <taxon>Arthropoda</taxon>
        <taxon>Crustacea</taxon>
        <taxon>Multicrustacea</taxon>
        <taxon>Hexanauplia</taxon>
        <taxon>Copepoda</taxon>
        <taxon>Siphonostomatoida</taxon>
        <taxon>Caligidae</taxon>
        <taxon>Lepeophtheirus</taxon>
    </lineage>
</organism>
<dbReference type="EMBL" id="HACA01020993">
    <property type="protein sequence ID" value="CDW38354.1"/>
    <property type="molecule type" value="Transcribed_RNA"/>
</dbReference>
<sequence length="151" mass="16715">MYQNMKKYLIAICLVGLTFAAPRADRPSHSPDKLGSIYEETSLKGGDLDDDLPPQPYSFQYGVSDQYTGTNYKAVETQDDKGTVLGSYVVNLPDGRTQTVTYHADSYGGFVADVKYKGEAQFPPEPAEGYGNTYKLRKTQQSSYSNPEQSN</sequence>
<name>C1BV35_LEPSM</name>
<dbReference type="PROSITE" id="PS51155">
    <property type="entry name" value="CHIT_BIND_RR_2"/>
    <property type="match status" value="1"/>
</dbReference>
<gene>
    <name evidence="5" type="primary">CU19</name>
</gene>
<dbReference type="GO" id="GO:0031012">
    <property type="term" value="C:extracellular matrix"/>
    <property type="evidence" value="ECO:0007669"/>
    <property type="project" value="TreeGrafter"/>
</dbReference>
<keyword evidence="4" id="KW-0732">Signal</keyword>
<keyword evidence="1 2" id="KW-0193">Cuticle</keyword>